<evidence type="ECO:0000256" key="5">
    <source>
        <dbReference type="SAM" id="SignalP"/>
    </source>
</evidence>
<comment type="similarity">
    <text evidence="2">Belongs to the bacterial solute-binding protein 5 family.</text>
</comment>
<dbReference type="InterPro" id="IPR039424">
    <property type="entry name" value="SBP_5"/>
</dbReference>
<evidence type="ECO:0000256" key="1">
    <source>
        <dbReference type="ARBA" id="ARBA00004418"/>
    </source>
</evidence>
<protein>
    <submittedName>
        <fullName evidence="6">Peptide ABC transporter substrate-binding protein</fullName>
    </submittedName>
</protein>
<organism evidence="6 7">
    <name type="scientific">Seohaeicola nanhaiensis</name>
    <dbReference type="NCBI Taxonomy" id="1387282"/>
    <lineage>
        <taxon>Bacteria</taxon>
        <taxon>Pseudomonadati</taxon>
        <taxon>Pseudomonadota</taxon>
        <taxon>Alphaproteobacteria</taxon>
        <taxon>Rhodobacterales</taxon>
        <taxon>Roseobacteraceae</taxon>
        <taxon>Seohaeicola</taxon>
    </lineage>
</organism>
<evidence type="ECO:0000313" key="6">
    <source>
        <dbReference type="EMBL" id="MFC4669069.1"/>
    </source>
</evidence>
<dbReference type="PANTHER" id="PTHR30290">
    <property type="entry name" value="PERIPLASMIC BINDING COMPONENT OF ABC TRANSPORTER"/>
    <property type="match status" value="1"/>
</dbReference>
<dbReference type="PROSITE" id="PS51318">
    <property type="entry name" value="TAT"/>
    <property type="match status" value="1"/>
</dbReference>
<keyword evidence="4 5" id="KW-0732">Signal</keyword>
<keyword evidence="7" id="KW-1185">Reference proteome</keyword>
<dbReference type="InterPro" id="IPR006311">
    <property type="entry name" value="TAT_signal"/>
</dbReference>
<feature type="signal peptide" evidence="5">
    <location>
        <begin position="1"/>
        <end position="26"/>
    </location>
</feature>
<evidence type="ECO:0000313" key="7">
    <source>
        <dbReference type="Proteomes" id="UP001595973"/>
    </source>
</evidence>
<comment type="subcellular location">
    <subcellularLocation>
        <location evidence="1">Periplasm</location>
    </subcellularLocation>
</comment>
<comment type="caution">
    <text evidence="6">The sequence shown here is derived from an EMBL/GenBank/DDBJ whole genome shotgun (WGS) entry which is preliminary data.</text>
</comment>
<reference evidence="7" key="1">
    <citation type="journal article" date="2019" name="Int. J. Syst. Evol. Microbiol.">
        <title>The Global Catalogue of Microorganisms (GCM) 10K type strain sequencing project: providing services to taxonomists for standard genome sequencing and annotation.</title>
        <authorList>
            <consortium name="The Broad Institute Genomics Platform"/>
            <consortium name="The Broad Institute Genome Sequencing Center for Infectious Disease"/>
            <person name="Wu L."/>
            <person name="Ma J."/>
        </authorList>
    </citation>
    <scope>NUCLEOTIDE SEQUENCE [LARGE SCALE GENOMIC DNA]</scope>
    <source>
        <strain evidence="7">CGMCC 4.7283</strain>
    </source>
</reference>
<dbReference type="EMBL" id="JBHSGI010000009">
    <property type="protein sequence ID" value="MFC4669069.1"/>
    <property type="molecule type" value="Genomic_DNA"/>
</dbReference>
<evidence type="ECO:0000256" key="3">
    <source>
        <dbReference type="ARBA" id="ARBA00022448"/>
    </source>
</evidence>
<dbReference type="Proteomes" id="UP001595973">
    <property type="component" value="Unassembled WGS sequence"/>
</dbReference>
<dbReference type="PANTHER" id="PTHR30290:SF9">
    <property type="entry name" value="OLIGOPEPTIDE-BINDING PROTEIN APPA"/>
    <property type="match status" value="1"/>
</dbReference>
<sequence length="267" mass="28723">MTRLDRRALFTSGAAAALLAASGLSADARPRAGGTLKLAVPRDGSLARVAEGAAFDQLTEIAPDGTLRGELALSWRGSEDARRFSFRLRRDARFHDGTVFAARHATEMLGAVPGVRAVHLESAFDLTVELSAANFQLPLDLADPAHAIRRDGMGTGAYRIARMDEARHLLALRVEDHYKAGAAGWADRIEVIVIPDARVRAEALRGGYVDLAYLPEASGLIGQGEFRYHPSADDIAIAARAGVGIPRQIGNRAPLDDGRIAERWWVA</sequence>
<feature type="chain" id="PRO_5047303697" evidence="5">
    <location>
        <begin position="27"/>
        <end position="267"/>
    </location>
</feature>
<dbReference type="SUPFAM" id="SSF53850">
    <property type="entry name" value="Periplasmic binding protein-like II"/>
    <property type="match status" value="1"/>
</dbReference>
<dbReference type="RefSeq" id="WP_380717478.1">
    <property type="nucleotide sequence ID" value="NZ_JBHSGI010000009.1"/>
</dbReference>
<dbReference type="Gene3D" id="3.40.190.10">
    <property type="entry name" value="Periplasmic binding protein-like II"/>
    <property type="match status" value="2"/>
</dbReference>
<proteinExistence type="inferred from homology"/>
<evidence type="ECO:0000256" key="2">
    <source>
        <dbReference type="ARBA" id="ARBA00005695"/>
    </source>
</evidence>
<gene>
    <name evidence="6" type="ORF">ACFO5X_10925</name>
</gene>
<name>A0ABV9KGJ0_9RHOB</name>
<evidence type="ECO:0000256" key="4">
    <source>
        <dbReference type="ARBA" id="ARBA00022729"/>
    </source>
</evidence>
<keyword evidence="3" id="KW-0813">Transport</keyword>
<accession>A0ABV9KGJ0</accession>